<evidence type="ECO:0000256" key="1">
    <source>
        <dbReference type="SAM" id="Phobius"/>
    </source>
</evidence>
<reference evidence="2" key="1">
    <citation type="submission" date="2014-09" db="EMBL/GenBank/DDBJ databases">
        <authorList>
            <person name="Magalhaes I.L.F."/>
            <person name="Oliveira U."/>
            <person name="Santos F.R."/>
            <person name="Vidigal T.H.D.A."/>
            <person name="Brescovit A.D."/>
            <person name="Santos A.J."/>
        </authorList>
    </citation>
    <scope>NUCLEOTIDE SEQUENCE</scope>
    <source>
        <tissue evidence="2">Shoot tissue taken approximately 20 cm above the soil surface</tissue>
    </source>
</reference>
<sequence length="62" mass="6807">MGGVAVSGVQSKLLYKFVDVPLMVFLIGYHLLQLQGICYEDTPGFFVKHDGPDCARDAFAVE</sequence>
<keyword evidence="1" id="KW-1133">Transmembrane helix</keyword>
<reference evidence="2" key="2">
    <citation type="journal article" date="2015" name="Data Brief">
        <title>Shoot transcriptome of the giant reed, Arundo donax.</title>
        <authorList>
            <person name="Barrero R.A."/>
            <person name="Guerrero F.D."/>
            <person name="Moolhuijzen P."/>
            <person name="Goolsby J.A."/>
            <person name="Tidwell J."/>
            <person name="Bellgard S.E."/>
            <person name="Bellgard M.I."/>
        </authorList>
    </citation>
    <scope>NUCLEOTIDE SEQUENCE</scope>
    <source>
        <tissue evidence="2">Shoot tissue taken approximately 20 cm above the soil surface</tissue>
    </source>
</reference>
<name>A0A0A8YA25_ARUDO</name>
<proteinExistence type="predicted"/>
<keyword evidence="1" id="KW-0472">Membrane</keyword>
<feature type="transmembrane region" description="Helical" evidence="1">
    <location>
        <begin position="13"/>
        <end position="32"/>
    </location>
</feature>
<protein>
    <submittedName>
        <fullName evidence="2">Uncharacterized protein</fullName>
    </submittedName>
</protein>
<organism evidence="2">
    <name type="scientific">Arundo donax</name>
    <name type="common">Giant reed</name>
    <name type="synonym">Donax arundinaceus</name>
    <dbReference type="NCBI Taxonomy" id="35708"/>
    <lineage>
        <taxon>Eukaryota</taxon>
        <taxon>Viridiplantae</taxon>
        <taxon>Streptophyta</taxon>
        <taxon>Embryophyta</taxon>
        <taxon>Tracheophyta</taxon>
        <taxon>Spermatophyta</taxon>
        <taxon>Magnoliopsida</taxon>
        <taxon>Liliopsida</taxon>
        <taxon>Poales</taxon>
        <taxon>Poaceae</taxon>
        <taxon>PACMAD clade</taxon>
        <taxon>Arundinoideae</taxon>
        <taxon>Arundineae</taxon>
        <taxon>Arundo</taxon>
    </lineage>
</organism>
<dbReference type="AlphaFoldDB" id="A0A0A8YA25"/>
<dbReference type="EMBL" id="GBRH01275707">
    <property type="protein sequence ID" value="JAD22188.1"/>
    <property type="molecule type" value="Transcribed_RNA"/>
</dbReference>
<keyword evidence="1" id="KW-0812">Transmembrane</keyword>
<evidence type="ECO:0000313" key="2">
    <source>
        <dbReference type="EMBL" id="JAD22188.1"/>
    </source>
</evidence>
<accession>A0A0A8YA25</accession>